<evidence type="ECO:0000313" key="3">
    <source>
        <dbReference type="Proteomes" id="UP000179001"/>
    </source>
</evidence>
<dbReference type="STRING" id="1798002.A2478_04540"/>
<reference evidence="2 3" key="1">
    <citation type="journal article" date="2016" name="Nat. Commun.">
        <title>Thousands of microbial genomes shed light on interconnected biogeochemical processes in an aquifer system.</title>
        <authorList>
            <person name="Anantharaman K."/>
            <person name="Brown C.T."/>
            <person name="Hug L.A."/>
            <person name="Sharon I."/>
            <person name="Castelle C.J."/>
            <person name="Probst A.J."/>
            <person name="Thomas B.C."/>
            <person name="Singh A."/>
            <person name="Wilkins M.J."/>
            <person name="Karaoz U."/>
            <person name="Brodie E.L."/>
            <person name="Williams K.H."/>
            <person name="Hubbard S.S."/>
            <person name="Banfield J.F."/>
        </authorList>
    </citation>
    <scope>NUCLEOTIDE SEQUENCE [LARGE SCALE GENOMIC DNA]</scope>
</reference>
<organism evidence="2 3">
    <name type="scientific">Candidatus Falkowbacteria bacterium RIFOXYC2_FULL_36_12</name>
    <dbReference type="NCBI Taxonomy" id="1798002"/>
    <lineage>
        <taxon>Bacteria</taxon>
        <taxon>Candidatus Falkowiibacteriota</taxon>
    </lineage>
</organism>
<dbReference type="EMBL" id="MFGJ01000007">
    <property type="protein sequence ID" value="OGF31725.1"/>
    <property type="molecule type" value="Genomic_DNA"/>
</dbReference>
<gene>
    <name evidence="2" type="ORF">A2478_04540</name>
</gene>
<feature type="compositionally biased region" description="Polar residues" evidence="1">
    <location>
        <begin position="75"/>
        <end position="85"/>
    </location>
</feature>
<feature type="compositionally biased region" description="Basic and acidic residues" evidence="1">
    <location>
        <begin position="91"/>
        <end position="105"/>
    </location>
</feature>
<evidence type="ECO:0000313" key="2">
    <source>
        <dbReference type="EMBL" id="OGF31725.1"/>
    </source>
</evidence>
<dbReference type="Proteomes" id="UP000179001">
    <property type="component" value="Unassembled WGS sequence"/>
</dbReference>
<comment type="caution">
    <text evidence="2">The sequence shown here is derived from an EMBL/GenBank/DDBJ whole genome shotgun (WGS) entry which is preliminary data.</text>
</comment>
<accession>A0A1F5SYC7</accession>
<evidence type="ECO:0000256" key="1">
    <source>
        <dbReference type="SAM" id="MobiDB-lite"/>
    </source>
</evidence>
<name>A0A1F5SYC7_9BACT</name>
<feature type="region of interest" description="Disordered" evidence="1">
    <location>
        <begin position="45"/>
        <end position="105"/>
    </location>
</feature>
<sequence>MEKKCEKCGAPIGGFLSGFSKILGVKRSEKNPNICNKCDAEPVQAEENEVPAPMVDQTPEVNLMPDTEEEKKDSISTSTEQNSPTVELPVEEPKNEMNDENKPQV</sequence>
<dbReference type="AlphaFoldDB" id="A0A1F5SYC7"/>
<proteinExistence type="predicted"/>
<protein>
    <submittedName>
        <fullName evidence="2">Uncharacterized protein</fullName>
    </submittedName>
</protein>